<evidence type="ECO:0000313" key="1">
    <source>
        <dbReference type="EMBL" id="VFU55554.1"/>
    </source>
</evidence>
<proteinExistence type="predicted"/>
<sequence length="145" mass="16601">MCISVQGPEYIELLEKEEDSRLFYVVDLLLPISHHVLQDLYKNKKCKGNFPLEILSRKLIAPSSPSTEPYLQKTPISFSGQIAPSLYFPRILFYPAEADQEHAPVNNNEEIKKQTVAAIATRKLNPFLSISRQIQFIAMIRELNI</sequence>
<dbReference type="Gene3D" id="3.30.559.10">
    <property type="entry name" value="Chloramphenicol acetyltransferase-like domain"/>
    <property type="match status" value="1"/>
</dbReference>
<organism evidence="1">
    <name type="scientific">Salix viminalis</name>
    <name type="common">Common osier</name>
    <name type="synonym">Basket willow</name>
    <dbReference type="NCBI Taxonomy" id="40686"/>
    <lineage>
        <taxon>Eukaryota</taxon>
        <taxon>Viridiplantae</taxon>
        <taxon>Streptophyta</taxon>
        <taxon>Embryophyta</taxon>
        <taxon>Tracheophyta</taxon>
        <taxon>Spermatophyta</taxon>
        <taxon>Magnoliopsida</taxon>
        <taxon>eudicotyledons</taxon>
        <taxon>Gunneridae</taxon>
        <taxon>Pentapetalae</taxon>
        <taxon>rosids</taxon>
        <taxon>fabids</taxon>
        <taxon>Malpighiales</taxon>
        <taxon>Salicaceae</taxon>
        <taxon>Saliceae</taxon>
        <taxon>Salix</taxon>
    </lineage>
</organism>
<dbReference type="EMBL" id="CAADRP010001885">
    <property type="protein sequence ID" value="VFU55554.1"/>
    <property type="molecule type" value="Genomic_DNA"/>
</dbReference>
<name>A0A6N2MMR7_SALVM</name>
<dbReference type="InterPro" id="IPR023213">
    <property type="entry name" value="CAT-like_dom_sf"/>
</dbReference>
<accession>A0A6N2MMR7</accession>
<dbReference type="AlphaFoldDB" id="A0A6N2MMR7"/>
<protein>
    <submittedName>
        <fullName evidence="1">Uncharacterized protein</fullName>
    </submittedName>
</protein>
<gene>
    <name evidence="1" type="ORF">SVIM_LOCUS394568</name>
</gene>
<reference evidence="1" key="1">
    <citation type="submission" date="2019-03" db="EMBL/GenBank/DDBJ databases">
        <authorList>
            <person name="Mank J."/>
            <person name="Almeida P."/>
        </authorList>
    </citation>
    <scope>NUCLEOTIDE SEQUENCE</scope>
    <source>
        <strain evidence="1">78183</strain>
    </source>
</reference>